<keyword evidence="1" id="KW-0472">Membrane</keyword>
<evidence type="ECO:0008006" key="4">
    <source>
        <dbReference type="Google" id="ProtNLM"/>
    </source>
</evidence>
<protein>
    <recommendedName>
        <fullName evidence="4">Gram-positive cocci surface proteins LPxTG domain-containing protein</fullName>
    </recommendedName>
</protein>
<organism evidence="2 3">
    <name type="scientific">Streptomyces decoyicus</name>
    <dbReference type="NCBI Taxonomy" id="249567"/>
    <lineage>
        <taxon>Bacteria</taxon>
        <taxon>Bacillati</taxon>
        <taxon>Actinomycetota</taxon>
        <taxon>Actinomycetes</taxon>
        <taxon>Kitasatosporales</taxon>
        <taxon>Streptomycetaceae</taxon>
        <taxon>Streptomyces</taxon>
    </lineage>
</organism>
<reference evidence="2 3" key="1">
    <citation type="submission" date="2022-10" db="EMBL/GenBank/DDBJ databases">
        <title>The complete genomes of actinobacterial strains from the NBC collection.</title>
        <authorList>
            <person name="Joergensen T.S."/>
            <person name="Alvarez Arevalo M."/>
            <person name="Sterndorff E.B."/>
            <person name="Faurdal D."/>
            <person name="Vuksanovic O."/>
            <person name="Mourched A.-S."/>
            <person name="Charusanti P."/>
            <person name="Shaw S."/>
            <person name="Blin K."/>
            <person name="Weber T."/>
        </authorList>
    </citation>
    <scope>NUCLEOTIDE SEQUENCE [LARGE SCALE GENOMIC DNA]</scope>
    <source>
        <strain evidence="2 3">NBC 01774</strain>
    </source>
</reference>
<sequence>MAAPPAPGSPSRLRRGYAVAFLLIALFVTTAGPAAADSRAATPTAPRALAATGTKPLVFMGLGTIAGLTVVAAAGLIASVRRRRGADAPPTDRC</sequence>
<keyword evidence="1" id="KW-0812">Transmembrane</keyword>
<feature type="transmembrane region" description="Helical" evidence="1">
    <location>
        <begin position="56"/>
        <end position="78"/>
    </location>
</feature>
<evidence type="ECO:0000313" key="2">
    <source>
        <dbReference type="EMBL" id="WSB67029.1"/>
    </source>
</evidence>
<dbReference type="RefSeq" id="WP_326616239.1">
    <property type="nucleotide sequence ID" value="NZ_CP109106.1"/>
</dbReference>
<proteinExistence type="predicted"/>
<name>A0ABZ1F9M7_9ACTN</name>
<evidence type="ECO:0000256" key="1">
    <source>
        <dbReference type="SAM" id="Phobius"/>
    </source>
</evidence>
<dbReference type="Proteomes" id="UP001344251">
    <property type="component" value="Chromosome"/>
</dbReference>
<evidence type="ECO:0000313" key="3">
    <source>
        <dbReference type="Proteomes" id="UP001344251"/>
    </source>
</evidence>
<keyword evidence="3" id="KW-1185">Reference proteome</keyword>
<accession>A0ABZ1F9M7</accession>
<gene>
    <name evidence="2" type="ORF">OG863_03070</name>
</gene>
<dbReference type="EMBL" id="CP109106">
    <property type="protein sequence ID" value="WSB67029.1"/>
    <property type="molecule type" value="Genomic_DNA"/>
</dbReference>
<keyword evidence="1" id="KW-1133">Transmembrane helix</keyword>